<dbReference type="Proteomes" id="UP000014400">
    <property type="component" value="Unassembled WGS sequence"/>
</dbReference>
<gene>
    <name evidence="2" type="ORF">HMPREF1476_00749</name>
</gene>
<evidence type="ECO:0008006" key="4">
    <source>
        <dbReference type="Google" id="ProtNLM"/>
    </source>
</evidence>
<dbReference type="RefSeq" id="WP_016474089.1">
    <property type="nucleotide sequence ID" value="NZ_KE150480.1"/>
</dbReference>
<dbReference type="AlphaFoldDB" id="S3BF48"/>
<feature type="transmembrane region" description="Helical" evidence="1">
    <location>
        <begin position="31"/>
        <end position="50"/>
    </location>
</feature>
<protein>
    <recommendedName>
        <fullName evidence="4">Strain DSM</fullName>
    </recommendedName>
</protein>
<dbReference type="HOGENOM" id="CLU_108379_0_0_4"/>
<keyword evidence="3" id="KW-1185">Reference proteome</keyword>
<feature type="transmembrane region" description="Helical" evidence="1">
    <location>
        <begin position="7"/>
        <end position="25"/>
    </location>
</feature>
<name>S3BF48_9BURK</name>
<keyword evidence="1" id="KW-1133">Transmembrane helix</keyword>
<organism evidence="2 3">
    <name type="scientific">Sutterella wadsworthensis HGA0223</name>
    <dbReference type="NCBI Taxonomy" id="1203554"/>
    <lineage>
        <taxon>Bacteria</taxon>
        <taxon>Pseudomonadati</taxon>
        <taxon>Pseudomonadota</taxon>
        <taxon>Betaproteobacteria</taxon>
        <taxon>Burkholderiales</taxon>
        <taxon>Sutterellaceae</taxon>
        <taxon>Sutterella</taxon>
    </lineage>
</organism>
<accession>S3BF48</accession>
<evidence type="ECO:0000313" key="3">
    <source>
        <dbReference type="Proteomes" id="UP000014400"/>
    </source>
</evidence>
<feature type="transmembrane region" description="Helical" evidence="1">
    <location>
        <begin position="57"/>
        <end position="75"/>
    </location>
</feature>
<dbReference type="PATRIC" id="fig|1203554.3.peg.745"/>
<proteinExistence type="predicted"/>
<evidence type="ECO:0000313" key="2">
    <source>
        <dbReference type="EMBL" id="EPD99943.1"/>
    </source>
</evidence>
<keyword evidence="1" id="KW-0472">Membrane</keyword>
<feature type="transmembrane region" description="Helical" evidence="1">
    <location>
        <begin position="131"/>
        <end position="149"/>
    </location>
</feature>
<reference evidence="2 3" key="1">
    <citation type="submission" date="2013-04" db="EMBL/GenBank/DDBJ databases">
        <title>The Genome Sequence of Sutterella wadsworthensis HGA0223.</title>
        <authorList>
            <consortium name="The Broad Institute Genomics Platform"/>
            <person name="Earl A."/>
            <person name="Ward D."/>
            <person name="Feldgarden M."/>
            <person name="Gevers D."/>
            <person name="Schmidt T.M."/>
            <person name="Dover J."/>
            <person name="Dai D."/>
            <person name="Walker B."/>
            <person name="Young S."/>
            <person name="Zeng Q."/>
            <person name="Gargeya S."/>
            <person name="Fitzgerald M."/>
            <person name="Haas B."/>
            <person name="Abouelleil A."/>
            <person name="Allen A.W."/>
            <person name="Alvarado L."/>
            <person name="Arachchi H.M."/>
            <person name="Berlin A.M."/>
            <person name="Chapman S.B."/>
            <person name="Gainer-Dewar J."/>
            <person name="Goldberg J."/>
            <person name="Griggs A."/>
            <person name="Gujja S."/>
            <person name="Hansen M."/>
            <person name="Howarth C."/>
            <person name="Imamovic A."/>
            <person name="Ireland A."/>
            <person name="Larimer J."/>
            <person name="McCowan C."/>
            <person name="Murphy C."/>
            <person name="Pearson M."/>
            <person name="Poon T.W."/>
            <person name="Priest M."/>
            <person name="Roberts A."/>
            <person name="Saif S."/>
            <person name="Shea T."/>
            <person name="Sisk P."/>
            <person name="Sykes S."/>
            <person name="Wortman J."/>
            <person name="Nusbaum C."/>
            <person name="Birren B."/>
        </authorList>
    </citation>
    <scope>NUCLEOTIDE SEQUENCE [LARGE SCALE GENOMIC DNA]</scope>
    <source>
        <strain evidence="2 3">HGA0223</strain>
    </source>
</reference>
<dbReference type="eggNOG" id="COG4648">
    <property type="taxonomic scope" value="Bacteria"/>
</dbReference>
<evidence type="ECO:0000256" key="1">
    <source>
        <dbReference type="SAM" id="Phobius"/>
    </source>
</evidence>
<comment type="caution">
    <text evidence="2">The sequence shown here is derived from an EMBL/GenBank/DDBJ whole genome shotgun (WGS) entry which is preliminary data.</text>
</comment>
<dbReference type="EMBL" id="ATCF01000012">
    <property type="protein sequence ID" value="EPD99943.1"/>
    <property type="molecule type" value="Genomic_DNA"/>
</dbReference>
<feature type="transmembrane region" description="Helical" evidence="1">
    <location>
        <begin position="81"/>
        <end position="99"/>
    </location>
</feature>
<keyword evidence="1" id="KW-0812">Transmembrane</keyword>
<dbReference type="STRING" id="1203554.HMPREF1476_00749"/>
<feature type="transmembrane region" description="Helical" evidence="1">
    <location>
        <begin position="155"/>
        <end position="176"/>
    </location>
</feature>
<sequence length="188" mass="21007">MALPLKAVLRAAFGTVLVLYPFWAWYGLSHWGPAAVAAGLAAVTFCRALVTRSREDWVLSVIAVCLCAAAAFSGLEEPMRLYPVLVNAFLLWAFGTTLLPNRMPMVERFARMKDAVLPPEAVRWCRGVTQVWCGFFILNGAAALATVFLSRETWVLWNGCLSYIAIGVLFAGEWLLRTIVMHRRERQK</sequence>